<feature type="domain" description="Zinc finger Mcm10/DnaG-type" evidence="9">
    <location>
        <begin position="535"/>
        <end position="580"/>
    </location>
</feature>
<accession>A0ABR4KQ38</accession>
<dbReference type="InterPro" id="IPR055065">
    <property type="entry name" value="OB_MCM10"/>
</dbReference>
<keyword evidence="4" id="KW-0479">Metal-binding</keyword>
<proteinExistence type="inferred from homology"/>
<feature type="compositionally biased region" description="Basic and acidic residues" evidence="8">
    <location>
        <begin position="321"/>
        <end position="330"/>
    </location>
</feature>
<dbReference type="EMBL" id="JBFXLU010000015">
    <property type="protein sequence ID" value="KAL2854385.1"/>
    <property type="molecule type" value="Genomic_DNA"/>
</dbReference>
<evidence type="ECO:0000313" key="11">
    <source>
        <dbReference type="EMBL" id="KAL2854385.1"/>
    </source>
</evidence>
<evidence type="ECO:0008006" key="13">
    <source>
        <dbReference type="Google" id="ProtNLM"/>
    </source>
</evidence>
<dbReference type="Gene3D" id="2.40.50.140">
    <property type="entry name" value="Nucleic acid-binding proteins"/>
    <property type="match status" value="1"/>
</dbReference>
<evidence type="ECO:0000256" key="4">
    <source>
        <dbReference type="ARBA" id="ARBA00022723"/>
    </source>
</evidence>
<comment type="caution">
    <text evidence="11">The sequence shown here is derived from an EMBL/GenBank/DDBJ whole genome shotgun (WGS) entry which is preliminary data.</text>
</comment>
<organism evidence="11 12">
    <name type="scientific">Aspergillus pseudoustus</name>
    <dbReference type="NCBI Taxonomy" id="1810923"/>
    <lineage>
        <taxon>Eukaryota</taxon>
        <taxon>Fungi</taxon>
        <taxon>Dikarya</taxon>
        <taxon>Ascomycota</taxon>
        <taxon>Pezizomycotina</taxon>
        <taxon>Eurotiomycetes</taxon>
        <taxon>Eurotiomycetidae</taxon>
        <taxon>Eurotiales</taxon>
        <taxon>Aspergillaceae</taxon>
        <taxon>Aspergillus</taxon>
        <taxon>Aspergillus subgen. Nidulantes</taxon>
    </lineage>
</organism>
<evidence type="ECO:0000256" key="8">
    <source>
        <dbReference type="SAM" id="MobiDB-lite"/>
    </source>
</evidence>
<reference evidence="11 12" key="1">
    <citation type="submission" date="2024-07" db="EMBL/GenBank/DDBJ databases">
        <title>Section-level genome sequencing and comparative genomics of Aspergillus sections Usti and Cavernicolus.</title>
        <authorList>
            <consortium name="Lawrence Berkeley National Laboratory"/>
            <person name="Nybo J.L."/>
            <person name="Vesth T.C."/>
            <person name="Theobald S."/>
            <person name="Frisvad J.C."/>
            <person name="Larsen T.O."/>
            <person name="Kjaerboelling I."/>
            <person name="Rothschild-Mancinelli K."/>
            <person name="Lyhne E.K."/>
            <person name="Kogle M.E."/>
            <person name="Barry K."/>
            <person name="Clum A."/>
            <person name="Na H."/>
            <person name="Ledsgaard L."/>
            <person name="Lin J."/>
            <person name="Lipzen A."/>
            <person name="Kuo A."/>
            <person name="Riley R."/>
            <person name="Mondo S."/>
            <person name="Labutti K."/>
            <person name="Haridas S."/>
            <person name="Pangalinan J."/>
            <person name="Salamov A.A."/>
            <person name="Simmons B.A."/>
            <person name="Magnuson J.K."/>
            <person name="Chen J."/>
            <person name="Drula E."/>
            <person name="Henrissat B."/>
            <person name="Wiebenga A."/>
            <person name="Lubbers R.J."/>
            <person name="Gomes A.C."/>
            <person name="Makela M.R."/>
            <person name="Stajich J."/>
            <person name="Grigoriev I.V."/>
            <person name="Mortensen U.H."/>
            <person name="De Vries R.P."/>
            <person name="Baker S.E."/>
            <person name="Andersen M.R."/>
        </authorList>
    </citation>
    <scope>NUCLEOTIDE SEQUENCE [LARGE SCALE GENOMIC DNA]</scope>
    <source>
        <strain evidence="11 12">CBS 123904</strain>
    </source>
</reference>
<feature type="region of interest" description="Disordered" evidence="8">
    <location>
        <begin position="1"/>
        <end position="77"/>
    </location>
</feature>
<evidence type="ECO:0000259" key="10">
    <source>
        <dbReference type="Pfam" id="PF22379"/>
    </source>
</evidence>
<dbReference type="Pfam" id="PF22379">
    <property type="entry name" value="OB_MCM10"/>
    <property type="match status" value="1"/>
</dbReference>
<keyword evidence="5" id="KW-0863">Zinc-finger</keyword>
<evidence type="ECO:0000313" key="12">
    <source>
        <dbReference type="Proteomes" id="UP001610446"/>
    </source>
</evidence>
<dbReference type="PANTHER" id="PTHR13454:SF11">
    <property type="entry name" value="PROTEIN MCM10 HOMOLOG"/>
    <property type="match status" value="1"/>
</dbReference>
<dbReference type="Pfam" id="PF09329">
    <property type="entry name" value="zf-primase"/>
    <property type="match status" value="1"/>
</dbReference>
<feature type="region of interest" description="Disordered" evidence="8">
    <location>
        <begin position="583"/>
        <end position="619"/>
    </location>
</feature>
<feature type="compositionally biased region" description="Polar residues" evidence="8">
    <location>
        <begin position="203"/>
        <end position="214"/>
    </location>
</feature>
<name>A0ABR4KQ38_9EURO</name>
<evidence type="ECO:0000256" key="5">
    <source>
        <dbReference type="ARBA" id="ARBA00022771"/>
    </source>
</evidence>
<keyword evidence="6" id="KW-0862">Zinc</keyword>
<feature type="compositionally biased region" description="Gly residues" evidence="8">
    <location>
        <begin position="588"/>
        <end position="607"/>
    </location>
</feature>
<dbReference type="Proteomes" id="UP001610446">
    <property type="component" value="Unassembled WGS sequence"/>
</dbReference>
<comment type="subcellular location">
    <subcellularLocation>
        <location evidence="1">Nucleus</location>
    </subcellularLocation>
</comment>
<evidence type="ECO:0000256" key="7">
    <source>
        <dbReference type="ARBA" id="ARBA00023242"/>
    </source>
</evidence>
<feature type="region of interest" description="Disordered" evidence="8">
    <location>
        <begin position="93"/>
        <end position="214"/>
    </location>
</feature>
<dbReference type="InterPro" id="IPR015408">
    <property type="entry name" value="Znf_Mcm10/DnaG"/>
</dbReference>
<feature type="region of interest" description="Disordered" evidence="8">
    <location>
        <begin position="274"/>
        <end position="372"/>
    </location>
</feature>
<keyword evidence="12" id="KW-1185">Reference proteome</keyword>
<comment type="similarity">
    <text evidence="2">Belongs to the MCM10 family.</text>
</comment>
<protein>
    <recommendedName>
        <fullName evidence="13">Zinc finger Mcm10/DnaG-type domain-containing protein</fullName>
    </recommendedName>
</protein>
<feature type="compositionally biased region" description="Basic and acidic residues" evidence="8">
    <location>
        <begin position="290"/>
        <end position="301"/>
    </location>
</feature>
<keyword evidence="7" id="KW-0539">Nucleus</keyword>
<feature type="domain" description="MCM10 OB-fold" evidence="10">
    <location>
        <begin position="379"/>
        <end position="527"/>
    </location>
</feature>
<dbReference type="InterPro" id="IPR040184">
    <property type="entry name" value="Mcm10"/>
</dbReference>
<evidence type="ECO:0000256" key="3">
    <source>
        <dbReference type="ARBA" id="ARBA00022705"/>
    </source>
</evidence>
<feature type="compositionally biased region" description="Polar residues" evidence="8">
    <location>
        <begin position="342"/>
        <end position="358"/>
    </location>
</feature>
<keyword evidence="3" id="KW-0235">DNA replication</keyword>
<sequence length="830" mass="91694">MVSMVETSWPPKSPREALLSSPSGRRKYEEMQRRRANLVSPLKHSATTPDFRTKAAQLLSDGLDGGGGDGEDDDEETLQLKLAAIEARLKLKQLQKNRRKAGTPNQDRHDGSNALSRPASAVSFSSRIQESPLRNKASGESSDVIQVPLSPTRRLGPPLEPTSPGRYRLGIDKGLKGSDVSLRRPPSSKGPGARPISRLGSRDGTTTYSGNALIPQSHSFEERCGKSFSARMAEGRAVEKSHREREVRAERIQANRSSAFQYDKAEVDAYKAAAAERRSGSSSKLQTRSGRADSFSRDDILRSANNLKPSLKRSQTTPSIRRTEGDEYKPFLHRRSQKSESESFPSQPTNSRQNSLTDEPTENDGVLERVPDPSKFEPFSSLHLSNRILPHSFLSRNLEDKKVLRIPDLLRMIKGPPFELPDNIDGDYVVFGIVASKSDPKQVKDSKSVTTKELDPFDDGLNNRSQYMVITLTDLKWTIDLFLFDTAFPRYYRLSEGIVVAILNPTILPPPKHKLDTSQFSLSISSSDDKILEIGSARDIGFCKAVRKDGNSCQAWVDSRKTEFCDFHVDIQLRRTQAGRMGVNNGTGMFGPGGRSGSRTGFYGGGKRSSHKGGEGLRRADGAQYDHETQSLYYVAPSAKSRSNLSGFSFQHLHPGQSAASLIDADNDDPFIAAGMMGRGNQSKEERFRRRIVEQQREREITNILTSTRGGGPAADYLRVQNNENLPTTKNAPTRSGAQHRRTNSSDSKLPLSSTSSEPLSMSFKRAEAVRLSPKKRAHDGDRPHGSGVKKTRFITSKGIKEAGRDSLGGNHEAKQANDDDDDDDELEII</sequence>
<dbReference type="InterPro" id="IPR012340">
    <property type="entry name" value="NA-bd_OB-fold"/>
</dbReference>
<feature type="compositionally biased region" description="Polar residues" evidence="8">
    <location>
        <begin position="303"/>
        <end position="320"/>
    </location>
</feature>
<feature type="compositionally biased region" description="Polar residues" evidence="8">
    <location>
        <begin position="724"/>
        <end position="737"/>
    </location>
</feature>
<dbReference type="PANTHER" id="PTHR13454">
    <property type="entry name" value="PROTEIN MCM10 HOMOLOG"/>
    <property type="match status" value="1"/>
</dbReference>
<evidence type="ECO:0000256" key="1">
    <source>
        <dbReference type="ARBA" id="ARBA00004123"/>
    </source>
</evidence>
<feature type="compositionally biased region" description="Acidic residues" evidence="8">
    <location>
        <begin position="819"/>
        <end position="830"/>
    </location>
</feature>
<gene>
    <name evidence="11" type="ORF">BJY01DRAFT_37143</name>
</gene>
<evidence type="ECO:0000256" key="2">
    <source>
        <dbReference type="ARBA" id="ARBA00009679"/>
    </source>
</evidence>
<evidence type="ECO:0000259" key="9">
    <source>
        <dbReference type="Pfam" id="PF09329"/>
    </source>
</evidence>
<feature type="region of interest" description="Disordered" evidence="8">
    <location>
        <begin position="724"/>
        <end position="830"/>
    </location>
</feature>
<evidence type="ECO:0000256" key="6">
    <source>
        <dbReference type="ARBA" id="ARBA00022833"/>
    </source>
</evidence>
<feature type="compositionally biased region" description="Low complexity" evidence="8">
    <location>
        <begin position="745"/>
        <end position="763"/>
    </location>
</feature>